<feature type="transmembrane region" description="Helical" evidence="2">
    <location>
        <begin position="74"/>
        <end position="96"/>
    </location>
</feature>
<evidence type="ECO:0000256" key="1">
    <source>
        <dbReference type="SAM" id="MobiDB-lite"/>
    </source>
</evidence>
<feature type="transmembrane region" description="Helical" evidence="2">
    <location>
        <begin position="44"/>
        <end position="62"/>
    </location>
</feature>
<sequence length="243" mass="24511">MTSAWTSAPTVSATVAPPSGPPAVATRRRTAGPPPERGARHRRLAVALVAAPAVWLVAWTLMRVDGSRGPGWGWTAAHVAFLVASTTYAVAAVLLARTASGGPTPAPAVRLVVGAACTAAVAGAAAFVGQAAIDLYVGAHAATRDAMHDVYAPILAVPGVETWLFGVGPSLLFAGVFVLVLVAALRRRVPGAAAWLFGVGNLAQVAGRTLPPRFVALEGVGIGLEVLALGVAAAGAHDPRHGR</sequence>
<evidence type="ECO:0000256" key="2">
    <source>
        <dbReference type="SAM" id="Phobius"/>
    </source>
</evidence>
<evidence type="ECO:0000313" key="3">
    <source>
        <dbReference type="EMBL" id="GIG23369.1"/>
    </source>
</evidence>
<protein>
    <recommendedName>
        <fullName evidence="5">DUF4386 family protein</fullName>
    </recommendedName>
</protein>
<dbReference type="AlphaFoldDB" id="A0A919P9I8"/>
<feature type="compositionally biased region" description="Polar residues" evidence="1">
    <location>
        <begin position="1"/>
        <end position="13"/>
    </location>
</feature>
<organism evidence="3 4">
    <name type="scientific">Cellulomonas chitinilytica</name>
    <dbReference type="NCBI Taxonomy" id="398759"/>
    <lineage>
        <taxon>Bacteria</taxon>
        <taxon>Bacillati</taxon>
        <taxon>Actinomycetota</taxon>
        <taxon>Actinomycetes</taxon>
        <taxon>Micrococcales</taxon>
        <taxon>Cellulomonadaceae</taxon>
        <taxon>Cellulomonas</taxon>
    </lineage>
</organism>
<evidence type="ECO:0008006" key="5">
    <source>
        <dbReference type="Google" id="ProtNLM"/>
    </source>
</evidence>
<feature type="region of interest" description="Disordered" evidence="1">
    <location>
        <begin position="1"/>
        <end position="39"/>
    </location>
</feature>
<reference evidence="3" key="1">
    <citation type="submission" date="2021-01" db="EMBL/GenBank/DDBJ databases">
        <title>Whole genome shotgun sequence of Cellulomonas chitinilytica NBRC 110799.</title>
        <authorList>
            <person name="Komaki H."/>
            <person name="Tamura T."/>
        </authorList>
    </citation>
    <scope>NUCLEOTIDE SEQUENCE</scope>
    <source>
        <strain evidence="3">NBRC 110799</strain>
    </source>
</reference>
<evidence type="ECO:0000313" key="4">
    <source>
        <dbReference type="Proteomes" id="UP000632740"/>
    </source>
</evidence>
<name>A0A919P9I8_9CELL</name>
<proteinExistence type="predicted"/>
<dbReference type="Proteomes" id="UP000632740">
    <property type="component" value="Unassembled WGS sequence"/>
</dbReference>
<accession>A0A919P9I8</accession>
<feature type="transmembrane region" description="Helical" evidence="2">
    <location>
        <begin position="163"/>
        <end position="185"/>
    </location>
</feature>
<keyword evidence="2" id="KW-1133">Transmembrane helix</keyword>
<comment type="caution">
    <text evidence="3">The sequence shown here is derived from an EMBL/GenBank/DDBJ whole genome shotgun (WGS) entry which is preliminary data.</text>
</comment>
<keyword evidence="4" id="KW-1185">Reference proteome</keyword>
<dbReference type="EMBL" id="BONK01000018">
    <property type="protein sequence ID" value="GIG23369.1"/>
    <property type="molecule type" value="Genomic_DNA"/>
</dbReference>
<gene>
    <name evidence="3" type="ORF">Cch01nite_40930</name>
</gene>
<feature type="transmembrane region" description="Helical" evidence="2">
    <location>
        <begin position="108"/>
        <end position="128"/>
    </location>
</feature>
<keyword evidence="2" id="KW-0812">Transmembrane</keyword>
<dbReference type="RefSeq" id="WP_203758371.1">
    <property type="nucleotide sequence ID" value="NZ_BONK01000018.1"/>
</dbReference>
<feature type="transmembrane region" description="Helical" evidence="2">
    <location>
        <begin position="216"/>
        <end position="236"/>
    </location>
</feature>
<keyword evidence="2" id="KW-0472">Membrane</keyword>